<comment type="caution">
    <text evidence="2">The sequence shown here is derived from an EMBL/GenBank/DDBJ whole genome shotgun (WGS) entry which is preliminary data.</text>
</comment>
<dbReference type="RefSeq" id="WP_048014400.1">
    <property type="nucleotide sequence ID" value="NZ_LDWJ01000035.1"/>
</dbReference>
<proteinExistence type="predicted"/>
<protein>
    <recommendedName>
        <fullName evidence="4">Lipoprotein</fullName>
    </recommendedName>
</protein>
<gene>
    <name evidence="2" type="ORF">AV649_04480</name>
</gene>
<accession>A0A161RKY5</accession>
<evidence type="ECO:0000256" key="1">
    <source>
        <dbReference type="SAM" id="SignalP"/>
    </source>
</evidence>
<dbReference type="EMBL" id="LQQY01000034">
    <property type="protein sequence ID" value="KZE45455.1"/>
    <property type="molecule type" value="Genomic_DNA"/>
</dbReference>
<dbReference type="AlphaFoldDB" id="A0A161RKY5"/>
<dbReference type="PATRIC" id="fig|189381.10.peg.2826"/>
<keyword evidence="1" id="KW-0732">Signal</keyword>
<feature type="signal peptide" evidence="1">
    <location>
        <begin position="1"/>
        <end position="25"/>
    </location>
</feature>
<reference evidence="3" key="1">
    <citation type="submission" date="2016-01" db="EMBL/GenBank/DDBJ databases">
        <title>Whole genome sequencing of Bhargavaea cecembensis T14.</title>
        <authorList>
            <person name="Hong K.W."/>
        </authorList>
    </citation>
    <scope>NUCLEOTIDE SEQUENCE [LARGE SCALE GENOMIC DNA]</scope>
    <source>
        <strain evidence="3">M19</strain>
    </source>
</reference>
<evidence type="ECO:0000313" key="3">
    <source>
        <dbReference type="Proteomes" id="UP000076510"/>
    </source>
</evidence>
<dbReference type="OrthoDB" id="2868045at2"/>
<evidence type="ECO:0000313" key="2">
    <source>
        <dbReference type="EMBL" id="KZE45455.1"/>
    </source>
</evidence>
<evidence type="ECO:0008006" key="4">
    <source>
        <dbReference type="Google" id="ProtNLM"/>
    </source>
</evidence>
<feature type="chain" id="PRO_5007826680" description="Lipoprotein" evidence="1">
    <location>
        <begin position="26"/>
        <end position="147"/>
    </location>
</feature>
<name>A0A161RKY5_9BACI</name>
<dbReference type="Proteomes" id="UP000076510">
    <property type="component" value="Unassembled WGS sequence"/>
</dbReference>
<sequence>MKKKIVVLAVGMMLLLLIAGCNRNAAEMIKGGSVQVNEETGELTFTAIVTDKELEQGTPFQTRFFFEGNTLKEALGTDLVYTDKELKSRKKKEGDVTQEVTVPLKNKETLKQIIKDIRDKDKESVTIEIVNEKGRIDDRTIHEVKVH</sequence>
<dbReference type="PROSITE" id="PS51257">
    <property type="entry name" value="PROKAR_LIPOPROTEIN"/>
    <property type="match status" value="1"/>
</dbReference>
<organism evidence="2 3">
    <name type="scientific">Rossellomorea marisflavi</name>
    <dbReference type="NCBI Taxonomy" id="189381"/>
    <lineage>
        <taxon>Bacteria</taxon>
        <taxon>Bacillati</taxon>
        <taxon>Bacillota</taxon>
        <taxon>Bacilli</taxon>
        <taxon>Bacillales</taxon>
        <taxon>Bacillaceae</taxon>
        <taxon>Rossellomorea</taxon>
    </lineage>
</organism>